<feature type="signal peptide" evidence="1">
    <location>
        <begin position="1"/>
        <end position="21"/>
    </location>
</feature>
<evidence type="ECO:0000259" key="2">
    <source>
        <dbReference type="Pfam" id="PF03886"/>
    </source>
</evidence>
<gene>
    <name evidence="3" type="ORF">PQR63_21235</name>
</gene>
<feature type="chain" id="PRO_5046088813" evidence="1">
    <location>
        <begin position="22"/>
        <end position="213"/>
    </location>
</feature>
<keyword evidence="4" id="KW-1185">Reference proteome</keyword>
<dbReference type="Gene3D" id="3.40.50.10610">
    <property type="entry name" value="ABC-type transport auxiliary lipoprotein component"/>
    <property type="match status" value="1"/>
</dbReference>
<name>A0ABW8ZFJ3_9BURK</name>
<organism evidence="3 4">
    <name type="scientific">Herbaspirillum rhizosphaerae</name>
    <dbReference type="NCBI Taxonomy" id="346179"/>
    <lineage>
        <taxon>Bacteria</taxon>
        <taxon>Pseudomonadati</taxon>
        <taxon>Pseudomonadota</taxon>
        <taxon>Betaproteobacteria</taxon>
        <taxon>Burkholderiales</taxon>
        <taxon>Oxalobacteraceae</taxon>
        <taxon>Herbaspirillum</taxon>
    </lineage>
</organism>
<dbReference type="Pfam" id="PF03886">
    <property type="entry name" value="ABC_trans_aux"/>
    <property type="match status" value="1"/>
</dbReference>
<evidence type="ECO:0000256" key="1">
    <source>
        <dbReference type="SAM" id="SignalP"/>
    </source>
</evidence>
<dbReference type="InterPro" id="IPR005586">
    <property type="entry name" value="ABC_trans_aux"/>
</dbReference>
<keyword evidence="1" id="KW-0732">Signal</keyword>
<evidence type="ECO:0000313" key="4">
    <source>
        <dbReference type="Proteomes" id="UP001629214"/>
    </source>
</evidence>
<dbReference type="RefSeq" id="WP_408169933.1">
    <property type="nucleotide sequence ID" value="NZ_JAQQFR010000016.1"/>
</dbReference>
<feature type="domain" description="ABC-type transport auxiliary lipoprotein component" evidence="2">
    <location>
        <begin position="43"/>
        <end position="196"/>
    </location>
</feature>
<dbReference type="PROSITE" id="PS51257">
    <property type="entry name" value="PROKAR_LIPOPROTEIN"/>
    <property type="match status" value="1"/>
</dbReference>
<dbReference type="EMBL" id="JAQQFR010000016">
    <property type="protein sequence ID" value="MFL9880936.1"/>
    <property type="molecule type" value="Genomic_DNA"/>
</dbReference>
<comment type="caution">
    <text evidence="3">The sequence shown here is derived from an EMBL/GenBank/DDBJ whole genome shotgun (WGS) entry which is preliminary data.</text>
</comment>
<protein>
    <submittedName>
        <fullName evidence="3">PqiC family protein</fullName>
    </submittedName>
</protein>
<evidence type="ECO:0000313" key="3">
    <source>
        <dbReference type="EMBL" id="MFL9880936.1"/>
    </source>
</evidence>
<reference evidence="3 4" key="1">
    <citation type="journal article" date="2024" name="Chem. Sci.">
        <title>Discovery of megapolipeptins by genome mining of a Burkholderiales bacteria collection.</title>
        <authorList>
            <person name="Paulo B.S."/>
            <person name="Recchia M.J.J."/>
            <person name="Lee S."/>
            <person name="Fergusson C.H."/>
            <person name="Romanowski S.B."/>
            <person name="Hernandez A."/>
            <person name="Krull N."/>
            <person name="Liu D.Y."/>
            <person name="Cavanagh H."/>
            <person name="Bos A."/>
            <person name="Gray C.A."/>
            <person name="Murphy B.T."/>
            <person name="Linington R.G."/>
            <person name="Eustaquio A.S."/>
        </authorList>
    </citation>
    <scope>NUCLEOTIDE SEQUENCE [LARGE SCALE GENOMIC DNA]</scope>
    <source>
        <strain evidence="3 4">RL21-008-BIB-B</strain>
    </source>
</reference>
<dbReference type="Proteomes" id="UP001629214">
    <property type="component" value="Unassembled WGS sequence"/>
</dbReference>
<sequence length="213" mass="22021">MQGRFTLFSTAALMLALTACSSTPTRFYTLAAAGGSSTSPATAKATAAMPAVAAGQTFIEVLPVSVPERLARPQIVVRTDDTRVDILEQDRWSAPFNNELRDALASGIANRLGAVDVTRGGRPVNQPVYRIIVELRQLDAVKGGKVDASFGWTITRSDNSASSVCRLAVVEPASGAGVDGVVQGMQRAVANVADAISADVTALRAGKGGACSS</sequence>
<proteinExistence type="predicted"/>
<dbReference type="SUPFAM" id="SSF159594">
    <property type="entry name" value="XCC0632-like"/>
    <property type="match status" value="1"/>
</dbReference>
<accession>A0ABW8ZFJ3</accession>